<keyword evidence="2" id="KW-1185">Reference proteome</keyword>
<reference evidence="1 2" key="1">
    <citation type="journal article" date="2021" name="Elife">
        <title>Chloroplast acquisition without the gene transfer in kleptoplastic sea slugs, Plakobranchus ocellatus.</title>
        <authorList>
            <person name="Maeda T."/>
            <person name="Takahashi S."/>
            <person name="Yoshida T."/>
            <person name="Shimamura S."/>
            <person name="Takaki Y."/>
            <person name="Nagai Y."/>
            <person name="Toyoda A."/>
            <person name="Suzuki Y."/>
            <person name="Arimoto A."/>
            <person name="Ishii H."/>
            <person name="Satoh N."/>
            <person name="Nishiyama T."/>
            <person name="Hasebe M."/>
            <person name="Maruyama T."/>
            <person name="Minagawa J."/>
            <person name="Obokata J."/>
            <person name="Shigenobu S."/>
        </authorList>
    </citation>
    <scope>NUCLEOTIDE SEQUENCE [LARGE SCALE GENOMIC DNA]</scope>
</reference>
<sequence>MEEGRRRGEPKLDKDEDLGLSCACVSKRDITPTPLWTSDPSVSSFMAEETNHLFPSISSSCNNECRARRHFTSRNGSPCPVCINNH</sequence>
<dbReference type="EMBL" id="BMAT01005068">
    <property type="protein sequence ID" value="GFR87023.1"/>
    <property type="molecule type" value="Genomic_DNA"/>
</dbReference>
<evidence type="ECO:0000313" key="2">
    <source>
        <dbReference type="Proteomes" id="UP000762676"/>
    </source>
</evidence>
<protein>
    <submittedName>
        <fullName evidence="1">Uncharacterized protein</fullName>
    </submittedName>
</protein>
<dbReference type="Proteomes" id="UP000762676">
    <property type="component" value="Unassembled WGS sequence"/>
</dbReference>
<gene>
    <name evidence="1" type="ORF">ElyMa_002482000</name>
</gene>
<proteinExistence type="predicted"/>
<name>A0AAV4GMR5_9GAST</name>
<evidence type="ECO:0000313" key="1">
    <source>
        <dbReference type="EMBL" id="GFR87023.1"/>
    </source>
</evidence>
<accession>A0AAV4GMR5</accession>
<organism evidence="1 2">
    <name type="scientific">Elysia marginata</name>
    <dbReference type="NCBI Taxonomy" id="1093978"/>
    <lineage>
        <taxon>Eukaryota</taxon>
        <taxon>Metazoa</taxon>
        <taxon>Spiralia</taxon>
        <taxon>Lophotrochozoa</taxon>
        <taxon>Mollusca</taxon>
        <taxon>Gastropoda</taxon>
        <taxon>Heterobranchia</taxon>
        <taxon>Euthyneura</taxon>
        <taxon>Panpulmonata</taxon>
        <taxon>Sacoglossa</taxon>
        <taxon>Placobranchoidea</taxon>
        <taxon>Plakobranchidae</taxon>
        <taxon>Elysia</taxon>
    </lineage>
</organism>
<comment type="caution">
    <text evidence="1">The sequence shown here is derived from an EMBL/GenBank/DDBJ whole genome shotgun (WGS) entry which is preliminary data.</text>
</comment>
<dbReference type="AlphaFoldDB" id="A0AAV4GMR5"/>